<evidence type="ECO:0000313" key="2">
    <source>
        <dbReference type="Proteomes" id="UP000027064"/>
    </source>
</evidence>
<sequence length="86" mass="9789">MILFIAFLSTPAIVKLIEKSTDTAMFFNVSEEEHAKEEMKNIFCTEAITSVFELKRIIIGSLILSENLSKHENISKRIFSPPPNFV</sequence>
<dbReference type="Proteomes" id="UP000027064">
    <property type="component" value="Unassembled WGS sequence"/>
</dbReference>
<gene>
    <name evidence="1" type="ORF">FEM21_11430</name>
</gene>
<accession>A0A066WNZ8</accession>
<proteinExistence type="predicted"/>
<organism evidence="1 2">
    <name type="scientific">Flavobacterium seoulense</name>
    <dbReference type="NCBI Taxonomy" id="1492738"/>
    <lineage>
        <taxon>Bacteria</taxon>
        <taxon>Pseudomonadati</taxon>
        <taxon>Bacteroidota</taxon>
        <taxon>Flavobacteriia</taxon>
        <taxon>Flavobacteriales</taxon>
        <taxon>Flavobacteriaceae</taxon>
        <taxon>Flavobacterium</taxon>
    </lineage>
</organism>
<dbReference type="STRING" id="1492738.FEM21_11430"/>
<dbReference type="EMBL" id="JNCA01000010">
    <property type="protein sequence ID" value="KDN55752.1"/>
    <property type="molecule type" value="Genomic_DNA"/>
</dbReference>
<dbReference type="PATRIC" id="fig|1492738.3.peg.1136"/>
<dbReference type="AlphaFoldDB" id="A0A066WNZ8"/>
<evidence type="ECO:0000313" key="1">
    <source>
        <dbReference type="EMBL" id="KDN55752.1"/>
    </source>
</evidence>
<reference evidence="1 2" key="1">
    <citation type="submission" date="2014-05" db="EMBL/GenBank/DDBJ databases">
        <title>Genome Sequence of Flavobacterium sp. EM1321.</title>
        <authorList>
            <person name="Shin S.-K."/>
            <person name="Yi H."/>
        </authorList>
    </citation>
    <scope>NUCLEOTIDE SEQUENCE [LARGE SCALE GENOMIC DNA]</scope>
    <source>
        <strain evidence="1 2">EM1321</strain>
    </source>
</reference>
<name>A0A066WNZ8_9FLAO</name>
<dbReference type="eggNOG" id="ENOG5033FTV">
    <property type="taxonomic scope" value="Bacteria"/>
</dbReference>
<comment type="caution">
    <text evidence="1">The sequence shown here is derived from an EMBL/GenBank/DDBJ whole genome shotgun (WGS) entry which is preliminary data.</text>
</comment>
<keyword evidence="2" id="KW-1185">Reference proteome</keyword>
<protein>
    <submittedName>
        <fullName evidence="1">Uncharacterized protein</fullName>
    </submittedName>
</protein>